<name>A0A127PJH3_9BURK</name>
<feature type="transmembrane region" description="Helical" evidence="1">
    <location>
        <begin position="20"/>
        <end position="42"/>
    </location>
</feature>
<accession>A0A127PJH3</accession>
<evidence type="ECO:0000256" key="1">
    <source>
        <dbReference type="SAM" id="Phobius"/>
    </source>
</evidence>
<reference evidence="2 3" key="1">
    <citation type="submission" date="2015-11" db="EMBL/GenBank/DDBJ databases">
        <title>Exploring the genomic traits of fungus-feeding bacterial genus Collimonas.</title>
        <authorList>
            <person name="Song C."/>
            <person name="Schmidt R."/>
            <person name="de Jager V."/>
            <person name="Krzyzanowska D."/>
            <person name="Jongedijk E."/>
            <person name="Cankar K."/>
            <person name="Beekwilder J."/>
            <person name="van Veen A."/>
            <person name="de Boer W."/>
            <person name="van Veen J.A."/>
            <person name="Garbeva P."/>
        </authorList>
    </citation>
    <scope>NUCLEOTIDE SEQUENCE [LARGE SCALE GENOMIC DNA]</scope>
    <source>
        <strain evidence="2 3">Ter6</strain>
    </source>
</reference>
<keyword evidence="1" id="KW-1133">Transmembrane helix</keyword>
<proteinExistence type="predicted"/>
<keyword evidence="1" id="KW-0812">Transmembrane</keyword>
<evidence type="ECO:0000313" key="3">
    <source>
        <dbReference type="Proteomes" id="UP000072421"/>
    </source>
</evidence>
<dbReference type="EMBL" id="CP013232">
    <property type="protein sequence ID" value="AMO97855.1"/>
    <property type="molecule type" value="Genomic_DNA"/>
</dbReference>
<sequence length="45" mass="4818">MASGSEAKTVLVNMWPNSASSLMLLDQFFGVDLSAFGIVAVIQRD</sequence>
<dbReference type="AlphaFoldDB" id="A0A127PJH3"/>
<gene>
    <name evidence="2" type="ORF">CFter6_5288</name>
</gene>
<evidence type="ECO:0000313" key="2">
    <source>
        <dbReference type="EMBL" id="AMO97855.1"/>
    </source>
</evidence>
<dbReference type="Proteomes" id="UP000072421">
    <property type="component" value="Chromosome"/>
</dbReference>
<protein>
    <submittedName>
        <fullName evidence="2">Uncharacterized protein</fullName>
    </submittedName>
</protein>
<organism evidence="2">
    <name type="scientific">Collimonas fungivorans</name>
    <dbReference type="NCBI Taxonomy" id="158899"/>
    <lineage>
        <taxon>Bacteria</taxon>
        <taxon>Pseudomonadati</taxon>
        <taxon>Pseudomonadota</taxon>
        <taxon>Betaproteobacteria</taxon>
        <taxon>Burkholderiales</taxon>
        <taxon>Oxalobacteraceae</taxon>
        <taxon>Collimonas</taxon>
    </lineage>
</organism>
<keyword evidence="1" id="KW-0472">Membrane</keyword>